<dbReference type="AlphaFoldDB" id="A0AAW8PXD4"/>
<proteinExistence type="inferred from homology"/>
<reference evidence="10" key="1">
    <citation type="submission" date="2023-06" db="EMBL/GenBank/DDBJ databases">
        <title>Genomic Diversity of Vibrio spp. and Metagenomic Analysis of Pathogens in Florida Gulf Coastal Waters Following Hurricane Ian.</title>
        <authorList>
            <person name="Brumfield K.D."/>
        </authorList>
    </citation>
    <scope>NUCLEOTIDE SEQUENCE</scope>
    <source>
        <strain evidence="10">WBS2B-138</strain>
    </source>
</reference>
<comment type="subcellular location">
    <subcellularLocation>
        <location evidence="1">Cell membrane</location>
        <topology evidence="1">Multi-pass membrane protein</topology>
    </subcellularLocation>
</comment>
<dbReference type="Proteomes" id="UP001253193">
    <property type="component" value="Unassembled WGS sequence"/>
</dbReference>
<keyword evidence="4 7" id="KW-0812">Transmembrane</keyword>
<evidence type="ECO:0000313" key="10">
    <source>
        <dbReference type="EMBL" id="MDS1820892.1"/>
    </source>
</evidence>
<dbReference type="GO" id="GO:0005886">
    <property type="term" value="C:plasma membrane"/>
    <property type="evidence" value="ECO:0007669"/>
    <property type="project" value="UniProtKB-SubCell"/>
</dbReference>
<keyword evidence="5 7" id="KW-1133">Transmembrane helix</keyword>
<dbReference type="PROSITE" id="PS01246">
    <property type="entry name" value="UPF0003"/>
    <property type="match status" value="1"/>
</dbReference>
<sequence>MNFSINETLIAAAPPLFFVIALIFLLKKSAKSTKRKETHALQKKRSILIRSVFSAYKPIAILVVFLYVKYIYVVLGVRESENAILKFIFEDAYFVSNLMLVTWSVTLIVNSFKEQMIQKLTLEEKSLADIDNNPQRTKIDALGKLLYGVWLVFSVLLVLGHFGVPVSSILAFGGMGSIVLGFAAKDLLGDFMSGFLIYCDAQYDIGEWIKLEDPKVEGTVEHIGWRVSRIRTFDDRPLYVPNGMLSKAIVQNVSRRDSMRIKEYITVSAESAPLMGMICKELRNDILLNHDGIDQDRTVVVNLASYQAGVCWIYLSAFTRSGDIQGFHGIKQDILIKVHAVLQTHGVCIESPKVSVHQMFSSS</sequence>
<keyword evidence="6 7" id="KW-0472">Membrane</keyword>
<name>A0AAW8PXD4_VIBPH</name>
<protein>
    <submittedName>
        <fullName evidence="10">Mechanosensitive ion channel family protein</fullName>
    </submittedName>
</protein>
<dbReference type="Pfam" id="PF21088">
    <property type="entry name" value="MS_channel_1st"/>
    <property type="match status" value="1"/>
</dbReference>
<feature type="transmembrane region" description="Helical" evidence="7">
    <location>
        <begin position="47"/>
        <end position="72"/>
    </location>
</feature>
<dbReference type="GO" id="GO:0008381">
    <property type="term" value="F:mechanosensitive monoatomic ion channel activity"/>
    <property type="evidence" value="ECO:0007669"/>
    <property type="project" value="UniProtKB-ARBA"/>
</dbReference>
<dbReference type="SUPFAM" id="SSF50182">
    <property type="entry name" value="Sm-like ribonucleoproteins"/>
    <property type="match status" value="1"/>
</dbReference>
<feature type="transmembrane region" description="Helical" evidence="7">
    <location>
        <begin position="145"/>
        <end position="163"/>
    </location>
</feature>
<feature type="domain" description="Mechanosensitive ion channel MscS" evidence="8">
    <location>
        <begin position="186"/>
        <end position="255"/>
    </location>
</feature>
<dbReference type="RefSeq" id="WP_311019673.1">
    <property type="nucleotide sequence ID" value="NZ_JAUHGG010000003.1"/>
</dbReference>
<dbReference type="InterPro" id="IPR023408">
    <property type="entry name" value="MscS_beta-dom_sf"/>
</dbReference>
<dbReference type="InterPro" id="IPR006686">
    <property type="entry name" value="MscS_channel_CS"/>
</dbReference>
<dbReference type="InterPro" id="IPR045042">
    <property type="entry name" value="YnaI-like"/>
</dbReference>
<comment type="similarity">
    <text evidence="2">Belongs to the MscS (TC 1.A.23) family.</text>
</comment>
<feature type="transmembrane region" description="Helical" evidence="7">
    <location>
        <begin position="6"/>
        <end position="26"/>
    </location>
</feature>
<evidence type="ECO:0000256" key="6">
    <source>
        <dbReference type="ARBA" id="ARBA00023136"/>
    </source>
</evidence>
<dbReference type="Pfam" id="PF00924">
    <property type="entry name" value="MS_channel_2nd"/>
    <property type="match status" value="1"/>
</dbReference>
<dbReference type="EMBL" id="JAUHGG010000003">
    <property type="protein sequence ID" value="MDS1820892.1"/>
    <property type="molecule type" value="Genomic_DNA"/>
</dbReference>
<evidence type="ECO:0000256" key="2">
    <source>
        <dbReference type="ARBA" id="ARBA00008017"/>
    </source>
</evidence>
<evidence type="ECO:0000259" key="8">
    <source>
        <dbReference type="Pfam" id="PF00924"/>
    </source>
</evidence>
<dbReference type="InterPro" id="IPR010920">
    <property type="entry name" value="LSM_dom_sf"/>
</dbReference>
<evidence type="ECO:0000259" key="9">
    <source>
        <dbReference type="Pfam" id="PF21088"/>
    </source>
</evidence>
<dbReference type="SUPFAM" id="SSF82689">
    <property type="entry name" value="Mechanosensitive channel protein MscS (YggB), C-terminal domain"/>
    <property type="match status" value="1"/>
</dbReference>
<keyword evidence="3" id="KW-1003">Cell membrane</keyword>
<dbReference type="InterPro" id="IPR011066">
    <property type="entry name" value="MscS_channel_C_sf"/>
</dbReference>
<comment type="caution">
    <text evidence="10">The sequence shown here is derived from an EMBL/GenBank/DDBJ whole genome shotgun (WGS) entry which is preliminary data.</text>
</comment>
<feature type="transmembrane region" description="Helical" evidence="7">
    <location>
        <begin position="92"/>
        <end position="112"/>
    </location>
</feature>
<dbReference type="InterPro" id="IPR011014">
    <property type="entry name" value="MscS_channel_TM-2"/>
</dbReference>
<dbReference type="Gene3D" id="2.30.30.60">
    <property type="match status" value="1"/>
</dbReference>
<evidence type="ECO:0000256" key="4">
    <source>
        <dbReference type="ARBA" id="ARBA00022692"/>
    </source>
</evidence>
<evidence type="ECO:0000256" key="5">
    <source>
        <dbReference type="ARBA" id="ARBA00022989"/>
    </source>
</evidence>
<dbReference type="InterPro" id="IPR006685">
    <property type="entry name" value="MscS_channel_2nd"/>
</dbReference>
<evidence type="ECO:0000313" key="11">
    <source>
        <dbReference type="Proteomes" id="UP001253193"/>
    </source>
</evidence>
<dbReference type="SUPFAM" id="SSF82861">
    <property type="entry name" value="Mechanosensitive channel protein MscS (YggB), transmembrane region"/>
    <property type="match status" value="1"/>
</dbReference>
<dbReference type="Gene3D" id="1.10.287.1260">
    <property type="match status" value="1"/>
</dbReference>
<accession>A0AAW8PXD4</accession>
<feature type="domain" description="Mechanosensitive ion channel transmembrane helices 2/3" evidence="9">
    <location>
        <begin position="151"/>
        <end position="185"/>
    </location>
</feature>
<gene>
    <name evidence="10" type="ORF">QX249_09510</name>
</gene>
<dbReference type="PANTHER" id="PTHR43634:SF2">
    <property type="entry name" value="LOW CONDUCTANCE MECHANOSENSITIVE CHANNEL YNAI"/>
    <property type="match status" value="1"/>
</dbReference>
<dbReference type="PANTHER" id="PTHR43634">
    <property type="entry name" value="OW CONDUCTANCE MECHANOSENSITIVE CHANNEL"/>
    <property type="match status" value="1"/>
</dbReference>
<evidence type="ECO:0000256" key="7">
    <source>
        <dbReference type="SAM" id="Phobius"/>
    </source>
</evidence>
<evidence type="ECO:0000256" key="3">
    <source>
        <dbReference type="ARBA" id="ARBA00022475"/>
    </source>
</evidence>
<organism evidence="10 11">
    <name type="scientific">Vibrio parahaemolyticus</name>
    <dbReference type="NCBI Taxonomy" id="670"/>
    <lineage>
        <taxon>Bacteria</taxon>
        <taxon>Pseudomonadati</taxon>
        <taxon>Pseudomonadota</taxon>
        <taxon>Gammaproteobacteria</taxon>
        <taxon>Vibrionales</taxon>
        <taxon>Vibrionaceae</taxon>
        <taxon>Vibrio</taxon>
    </lineage>
</organism>
<dbReference type="InterPro" id="IPR049142">
    <property type="entry name" value="MS_channel_1st"/>
</dbReference>
<evidence type="ECO:0000256" key="1">
    <source>
        <dbReference type="ARBA" id="ARBA00004651"/>
    </source>
</evidence>